<gene>
    <name evidence="4" type="ORF">HB943_05345</name>
</gene>
<dbReference type="CDD" id="cd12797">
    <property type="entry name" value="M23_peptidase"/>
    <property type="match status" value="1"/>
</dbReference>
<dbReference type="AlphaFoldDB" id="A0A841Z2E8"/>
<dbReference type="SUPFAM" id="SSF51261">
    <property type="entry name" value="Duplicated hybrid motif"/>
    <property type="match status" value="1"/>
</dbReference>
<dbReference type="GO" id="GO:0004222">
    <property type="term" value="F:metalloendopeptidase activity"/>
    <property type="evidence" value="ECO:0007669"/>
    <property type="project" value="TreeGrafter"/>
</dbReference>
<keyword evidence="1" id="KW-0732">Signal</keyword>
<evidence type="ECO:0000259" key="2">
    <source>
        <dbReference type="Pfam" id="PF01551"/>
    </source>
</evidence>
<name>A0A841Z2E8_9LIST</name>
<dbReference type="InterPro" id="IPR011055">
    <property type="entry name" value="Dup_hybrid_motif"/>
</dbReference>
<dbReference type="EMBL" id="JAARRL010000006">
    <property type="protein sequence ID" value="MBC1500021.1"/>
    <property type="molecule type" value="Genomic_DNA"/>
</dbReference>
<dbReference type="Gene3D" id="2.70.70.10">
    <property type="entry name" value="Glucose Permease (Domain IIA)"/>
    <property type="match status" value="1"/>
</dbReference>
<evidence type="ECO:0000313" key="4">
    <source>
        <dbReference type="EMBL" id="MBC1500021.1"/>
    </source>
</evidence>
<dbReference type="InterPro" id="IPR002901">
    <property type="entry name" value="MGlyc_endo_b_GlcNAc-like_dom"/>
</dbReference>
<comment type="caution">
    <text evidence="4">The sequence shown here is derived from an EMBL/GenBank/DDBJ whole genome shotgun (WGS) entry which is preliminary data.</text>
</comment>
<dbReference type="PANTHER" id="PTHR21666">
    <property type="entry name" value="PEPTIDASE-RELATED"/>
    <property type="match status" value="1"/>
</dbReference>
<dbReference type="InterPro" id="IPR016047">
    <property type="entry name" value="M23ase_b-sheet_dom"/>
</dbReference>
<evidence type="ECO:0000259" key="3">
    <source>
        <dbReference type="Pfam" id="PF01832"/>
    </source>
</evidence>
<accession>A0A841Z2E8</accession>
<proteinExistence type="predicted"/>
<evidence type="ECO:0000313" key="5">
    <source>
        <dbReference type="Proteomes" id="UP000564536"/>
    </source>
</evidence>
<feature type="domain" description="Mannosyl-glycoprotein endo-beta-N-acetylglucosamidase-like" evidence="3">
    <location>
        <begin position="65"/>
        <end position="177"/>
    </location>
</feature>
<dbReference type="GO" id="GO:0004040">
    <property type="term" value="F:amidase activity"/>
    <property type="evidence" value="ECO:0007669"/>
    <property type="project" value="InterPro"/>
</dbReference>
<evidence type="ECO:0000256" key="1">
    <source>
        <dbReference type="ARBA" id="ARBA00022729"/>
    </source>
</evidence>
<protein>
    <submittedName>
        <fullName evidence="4">Peptidoglycan DD-metalloendopeptidase family protein</fullName>
    </submittedName>
</protein>
<sequence>MVAIVVTAVFPLVFVLLILASIFGIDMDADDVMDGGGCSPIGGVDMSAWDATFTKAGVLKDKGDKIKEVATKQGIDPILFAAIAFNETGWGTSRAVVEKNNPGGLMDAATGMSTVKVFATLDEGLEAMGVTLHNRIVKDGLNTVEKLGAVYAPIGVANDPNGLNVNWVPTVNGMIQKLGGLSMNCSTTSAGTGQYIIPVDTPNVSSGFVDRINPVTGVPEHHKGIDFAQPMLSNIKAADDGVVVFAGMGVSGSGFGGYGNVILLEHAKTKEWTLYGHQSGILVKVGQVVRKGDVIGKVGSTGQSTGPHLHFEIRKEKMGGQIDPAPVLGVQTKN</sequence>
<dbReference type="InterPro" id="IPR050570">
    <property type="entry name" value="Cell_wall_metabolism_enzyme"/>
</dbReference>
<feature type="domain" description="M23ase beta-sheet core" evidence="2">
    <location>
        <begin position="221"/>
        <end position="323"/>
    </location>
</feature>
<dbReference type="Proteomes" id="UP000564536">
    <property type="component" value="Unassembled WGS sequence"/>
</dbReference>
<dbReference type="Pfam" id="PF01832">
    <property type="entry name" value="Glucosaminidase"/>
    <property type="match status" value="1"/>
</dbReference>
<reference evidence="4 5" key="1">
    <citation type="submission" date="2020-03" db="EMBL/GenBank/DDBJ databases">
        <title>Soil Listeria distribution.</title>
        <authorList>
            <person name="Liao J."/>
            <person name="Wiedmann M."/>
        </authorList>
    </citation>
    <scope>NUCLEOTIDE SEQUENCE [LARGE SCALE GENOMIC DNA]</scope>
    <source>
        <strain evidence="4 5">FSL L7-1523</strain>
    </source>
</reference>
<dbReference type="Pfam" id="PF01551">
    <property type="entry name" value="Peptidase_M23"/>
    <property type="match status" value="1"/>
</dbReference>
<organism evidence="4 5">
    <name type="scientific">Listeria weihenstephanensis</name>
    <dbReference type="NCBI Taxonomy" id="1006155"/>
    <lineage>
        <taxon>Bacteria</taxon>
        <taxon>Bacillati</taxon>
        <taxon>Bacillota</taxon>
        <taxon>Bacilli</taxon>
        <taxon>Bacillales</taxon>
        <taxon>Listeriaceae</taxon>
        <taxon>Listeria</taxon>
    </lineage>
</organism>
<dbReference type="PANTHER" id="PTHR21666:SF289">
    <property type="entry name" value="L-ALA--D-GLU ENDOPEPTIDASE"/>
    <property type="match status" value="1"/>
</dbReference>